<dbReference type="Proteomes" id="UP000332933">
    <property type="component" value="Unassembled WGS sequence"/>
</dbReference>
<proteinExistence type="predicted"/>
<name>A0A485LTC0_9STRA</name>
<evidence type="ECO:0000313" key="4">
    <source>
        <dbReference type="EMBL" id="VFU01384.1"/>
    </source>
</evidence>
<keyword evidence="2" id="KW-0812">Transmembrane</keyword>
<keyword evidence="2" id="KW-0472">Membrane</keyword>
<reference evidence="4 5" key="1">
    <citation type="submission" date="2019-03" db="EMBL/GenBank/DDBJ databases">
        <authorList>
            <person name="Gaulin E."/>
            <person name="Dumas B."/>
        </authorList>
    </citation>
    <scope>NUCLEOTIDE SEQUENCE [LARGE SCALE GENOMIC DNA]</scope>
    <source>
        <strain evidence="4">CBS 568.67</strain>
    </source>
</reference>
<evidence type="ECO:0000313" key="5">
    <source>
        <dbReference type="Proteomes" id="UP000332933"/>
    </source>
</evidence>
<dbReference type="AlphaFoldDB" id="A0A485LTC0"/>
<keyword evidence="5" id="KW-1185">Reference proteome</keyword>
<protein>
    <submittedName>
        <fullName evidence="4">Aste57867_24748 protein</fullName>
    </submittedName>
</protein>
<evidence type="ECO:0000256" key="2">
    <source>
        <dbReference type="SAM" id="Phobius"/>
    </source>
</evidence>
<feature type="compositionally biased region" description="Basic residues" evidence="1">
    <location>
        <begin position="93"/>
        <end position="104"/>
    </location>
</feature>
<dbReference type="EMBL" id="VJMH01007443">
    <property type="protein sequence ID" value="KAF0683184.1"/>
    <property type="molecule type" value="Genomic_DNA"/>
</dbReference>
<dbReference type="OrthoDB" id="58106at2759"/>
<evidence type="ECO:0000313" key="3">
    <source>
        <dbReference type="EMBL" id="KAF0683184.1"/>
    </source>
</evidence>
<feature type="transmembrane region" description="Helical" evidence="2">
    <location>
        <begin position="47"/>
        <end position="65"/>
    </location>
</feature>
<gene>
    <name evidence="4" type="primary">Aste57867_24748</name>
    <name evidence="3" type="ORF">As57867_024670</name>
    <name evidence="4" type="ORF">ASTE57867_24748</name>
</gene>
<feature type="region of interest" description="Disordered" evidence="1">
    <location>
        <begin position="72"/>
        <end position="104"/>
    </location>
</feature>
<keyword evidence="2" id="KW-1133">Transmembrane helix</keyword>
<accession>A0A485LTC0</accession>
<evidence type="ECO:0000256" key="1">
    <source>
        <dbReference type="SAM" id="MobiDB-lite"/>
    </source>
</evidence>
<dbReference type="EMBL" id="CAADRA010007469">
    <property type="protein sequence ID" value="VFU01384.1"/>
    <property type="molecule type" value="Genomic_DNA"/>
</dbReference>
<reference evidence="3" key="2">
    <citation type="submission" date="2019-06" db="EMBL/GenBank/DDBJ databases">
        <title>Genomics analysis of Aphanomyces spp. identifies a new class of oomycete effector associated with host adaptation.</title>
        <authorList>
            <person name="Gaulin E."/>
        </authorList>
    </citation>
    <scope>NUCLEOTIDE SEQUENCE</scope>
    <source>
        <strain evidence="3">CBS 578.67</strain>
    </source>
</reference>
<sequence>MKHITKVEEKAGLTAGATSEVEKPPVYIEDKWTLSGRLQDPLFRKRVLLGAIGVTLLIISFILGYKAGTTPPGVQTLSTPADLPASVNSLHVRSPHKKPRRGTN</sequence>
<organism evidence="4 5">
    <name type="scientific">Aphanomyces stellatus</name>
    <dbReference type="NCBI Taxonomy" id="120398"/>
    <lineage>
        <taxon>Eukaryota</taxon>
        <taxon>Sar</taxon>
        <taxon>Stramenopiles</taxon>
        <taxon>Oomycota</taxon>
        <taxon>Saprolegniomycetes</taxon>
        <taxon>Saprolegniales</taxon>
        <taxon>Verrucalvaceae</taxon>
        <taxon>Aphanomyces</taxon>
    </lineage>
</organism>